<sequence>MLTFTLNFKALLQQTFFQMPTLFSIRCWLLAFMCCLLLSGLTAYPIETLLSRAVSHQPAILLNTKLSGWLQTTCDAVTATNRNYPFLAYGTDWLAFAHVLFTMLFIGPLIDPVRNKWVIQFGLIACAAIPVQVLFSGSVRHIPVYWQLIDCSFGLFGAIPLWIVYNKIRQRKRTALTTVPLQPVQHA</sequence>
<organism evidence="2 3">
    <name type="scientific">Flavihumibacter petaseus NBRC 106054</name>
    <dbReference type="NCBI Taxonomy" id="1220578"/>
    <lineage>
        <taxon>Bacteria</taxon>
        <taxon>Pseudomonadati</taxon>
        <taxon>Bacteroidota</taxon>
        <taxon>Chitinophagia</taxon>
        <taxon>Chitinophagales</taxon>
        <taxon>Chitinophagaceae</taxon>
        <taxon>Flavihumibacter</taxon>
    </lineage>
</organism>
<proteinExistence type="predicted"/>
<keyword evidence="1" id="KW-1133">Transmembrane helix</keyword>
<gene>
    <name evidence="2" type="ORF">FPE01S_02_00130</name>
</gene>
<feature type="transmembrane region" description="Helical" evidence="1">
    <location>
        <begin position="93"/>
        <end position="110"/>
    </location>
</feature>
<reference evidence="2 3" key="1">
    <citation type="submission" date="2015-04" db="EMBL/GenBank/DDBJ databases">
        <title>Whole genome shotgun sequence of Flavihumibacter petaseus NBRC 106054.</title>
        <authorList>
            <person name="Miyazawa S."/>
            <person name="Hosoyama A."/>
            <person name="Hashimoto M."/>
            <person name="Noguchi M."/>
            <person name="Tsuchikane K."/>
            <person name="Ohji S."/>
            <person name="Yamazoe A."/>
            <person name="Ichikawa N."/>
            <person name="Kimura A."/>
            <person name="Fujita N."/>
        </authorList>
    </citation>
    <scope>NUCLEOTIDE SEQUENCE [LARGE SCALE GENOMIC DNA]</scope>
    <source>
        <strain evidence="2 3">NBRC 106054</strain>
    </source>
</reference>
<feature type="transmembrane region" description="Helical" evidence="1">
    <location>
        <begin position="117"/>
        <end position="138"/>
    </location>
</feature>
<evidence type="ECO:0000256" key="1">
    <source>
        <dbReference type="SAM" id="Phobius"/>
    </source>
</evidence>
<dbReference type="AlphaFoldDB" id="A0A0E9MZG8"/>
<accession>A0A0E9MZG8</accession>
<keyword evidence="1" id="KW-0472">Membrane</keyword>
<keyword evidence="3" id="KW-1185">Reference proteome</keyword>
<dbReference type="Proteomes" id="UP000033121">
    <property type="component" value="Unassembled WGS sequence"/>
</dbReference>
<name>A0A0E9MZG8_9BACT</name>
<keyword evidence="1" id="KW-0812">Transmembrane</keyword>
<evidence type="ECO:0000313" key="3">
    <source>
        <dbReference type="Proteomes" id="UP000033121"/>
    </source>
</evidence>
<dbReference type="STRING" id="1220578.FPE01S_02_00130"/>
<feature type="transmembrane region" description="Helical" evidence="1">
    <location>
        <begin position="144"/>
        <end position="165"/>
    </location>
</feature>
<evidence type="ECO:0000313" key="2">
    <source>
        <dbReference type="EMBL" id="GAO42908.1"/>
    </source>
</evidence>
<dbReference type="EMBL" id="BBWV01000002">
    <property type="protein sequence ID" value="GAO42908.1"/>
    <property type="molecule type" value="Genomic_DNA"/>
</dbReference>
<protein>
    <submittedName>
        <fullName evidence="2">Uncharacterized protein</fullName>
    </submittedName>
</protein>
<comment type="caution">
    <text evidence="2">The sequence shown here is derived from an EMBL/GenBank/DDBJ whole genome shotgun (WGS) entry which is preliminary data.</text>
</comment>